<dbReference type="Proteomes" id="UP000239757">
    <property type="component" value="Unassembled WGS sequence"/>
</dbReference>
<dbReference type="SUPFAM" id="SSF101148">
    <property type="entry name" value="Plant invertase/pectin methylesterase inhibitor"/>
    <property type="match status" value="1"/>
</dbReference>
<protein>
    <recommendedName>
        <fullName evidence="2">Pectinesterase inhibitor domain-containing protein</fullName>
    </recommendedName>
</protein>
<evidence type="ECO:0000313" key="3">
    <source>
        <dbReference type="EMBL" id="KAB2083370.1"/>
    </source>
</evidence>
<feature type="signal peptide" evidence="1">
    <location>
        <begin position="1"/>
        <end position="27"/>
    </location>
</feature>
<evidence type="ECO:0000256" key="1">
    <source>
        <dbReference type="SAM" id="SignalP"/>
    </source>
</evidence>
<evidence type="ECO:0000313" key="5">
    <source>
        <dbReference type="Proteomes" id="UP000239757"/>
    </source>
</evidence>
<dbReference type="PANTHER" id="PTHR31890:SF9">
    <property type="entry name" value="PLANT INVERTASE_PECTIN METHYLESTERASE INHIBITOR SUPERFAMILY PROTEIN"/>
    <property type="match status" value="1"/>
</dbReference>
<dbReference type="PANTHER" id="PTHR31890">
    <property type="entry name" value="PLANT INVERTASE/PECTIN METHYLESTERASE INHIBITOR SUPERFAMILY PROTEIN"/>
    <property type="match status" value="1"/>
</dbReference>
<dbReference type="CDD" id="cd15795">
    <property type="entry name" value="PMEI-Pla_a_1_like"/>
    <property type="match status" value="1"/>
</dbReference>
<proteinExistence type="predicted"/>
<dbReference type="InterPro" id="IPR035513">
    <property type="entry name" value="Invertase/methylesterase_inhib"/>
</dbReference>
<gene>
    <name evidence="3" type="ORF">ES319_A05G262100v1</name>
    <name evidence="4" type="ORF">GOBAR_AA36058</name>
</gene>
<keyword evidence="1" id="KW-0732">Signal</keyword>
<dbReference type="Gene3D" id="1.20.140.40">
    <property type="entry name" value="Invertase/pectin methylesterase inhibitor family protein"/>
    <property type="match status" value="1"/>
</dbReference>
<dbReference type="InterPro" id="IPR006501">
    <property type="entry name" value="Pectinesterase_inhib_dom"/>
</dbReference>
<evidence type="ECO:0000313" key="4">
    <source>
        <dbReference type="EMBL" id="PPR84656.1"/>
    </source>
</evidence>
<dbReference type="InterPro" id="IPR034088">
    <property type="entry name" value="Pla_a_1-like"/>
</dbReference>
<dbReference type="Proteomes" id="UP000327439">
    <property type="component" value="Chromosome A05"/>
</dbReference>
<dbReference type="Pfam" id="PF04043">
    <property type="entry name" value="PMEI"/>
    <property type="match status" value="1"/>
</dbReference>
<dbReference type="GO" id="GO:0004857">
    <property type="term" value="F:enzyme inhibitor activity"/>
    <property type="evidence" value="ECO:0007669"/>
    <property type="project" value="InterPro"/>
</dbReference>
<reference evidence="4 5" key="1">
    <citation type="submission" date="2015-01" db="EMBL/GenBank/DDBJ databases">
        <title>Genome of allotetraploid Gossypium barbadense reveals genomic plasticity and fiber elongation in cotton evolution.</title>
        <authorList>
            <person name="Chen X."/>
            <person name="Liu X."/>
            <person name="Zhao B."/>
            <person name="Zheng H."/>
            <person name="Hu Y."/>
            <person name="Lu G."/>
            <person name="Yang C."/>
            <person name="Chen J."/>
            <person name="Shan C."/>
            <person name="Zhang L."/>
            <person name="Zhou Y."/>
            <person name="Wang L."/>
            <person name="Guo W."/>
            <person name="Bai Y."/>
            <person name="Ruan J."/>
            <person name="Shangguan X."/>
            <person name="Mao Y."/>
            <person name="Jiang J."/>
            <person name="Zhu Y."/>
            <person name="Lei J."/>
            <person name="Kang H."/>
            <person name="Chen S."/>
            <person name="He X."/>
            <person name="Wang R."/>
            <person name="Wang Y."/>
            <person name="Chen J."/>
            <person name="Wang L."/>
            <person name="Yu S."/>
            <person name="Wang B."/>
            <person name="Wei J."/>
            <person name="Song S."/>
            <person name="Lu X."/>
            <person name="Gao Z."/>
            <person name="Gu W."/>
            <person name="Deng X."/>
            <person name="Ma D."/>
            <person name="Wang S."/>
            <person name="Liang W."/>
            <person name="Fang L."/>
            <person name="Cai C."/>
            <person name="Zhu X."/>
            <person name="Zhou B."/>
            <person name="Zhang Y."/>
            <person name="Chen Z."/>
            <person name="Xu S."/>
            <person name="Zhu R."/>
            <person name="Wang S."/>
            <person name="Zhang T."/>
            <person name="Zhao G."/>
        </authorList>
    </citation>
    <scope>NUCLEOTIDE SEQUENCE [LARGE SCALE GENOMIC DNA]</scope>
    <source>
        <strain evidence="5">cv. Xinhai21</strain>
        <tissue evidence="4">Leaf</tissue>
    </source>
</reference>
<reference evidence="3 6" key="2">
    <citation type="submission" date="2019-06" db="EMBL/GenBank/DDBJ databases">
        <title>WGS assembly of Gossypium barbadense.</title>
        <authorList>
            <person name="Chen Z.J."/>
            <person name="Sreedasyam A."/>
            <person name="Ando A."/>
            <person name="Song Q."/>
            <person name="De L."/>
            <person name="Hulse-Kemp A."/>
            <person name="Ding M."/>
            <person name="Ye W."/>
            <person name="Kirkbride R."/>
            <person name="Jenkins J."/>
            <person name="Plott C."/>
            <person name="Lovell J."/>
            <person name="Lin Y.-M."/>
            <person name="Vaughn R."/>
            <person name="Liu B."/>
            <person name="Li W."/>
            <person name="Simpson S."/>
            <person name="Scheffler B."/>
            <person name="Saski C."/>
            <person name="Grover C."/>
            <person name="Hu G."/>
            <person name="Conover J."/>
            <person name="Carlson J."/>
            <person name="Shu S."/>
            <person name="Boston L."/>
            <person name="Williams M."/>
            <person name="Peterson D."/>
            <person name="Mcgee K."/>
            <person name="Jones D."/>
            <person name="Wendel J."/>
            <person name="Stelly D."/>
            <person name="Grimwood J."/>
            <person name="Schmutz J."/>
        </authorList>
    </citation>
    <scope>NUCLEOTIDE SEQUENCE [LARGE SCALE GENOMIC DNA]</scope>
    <source>
        <strain evidence="3">1400233.01</strain>
    </source>
</reference>
<sequence length="204" mass="22529">MAPPNHFCLFSAIFLFLFLLSFPPTSAILPKVNIHLPNAKNPLPVTPSKLVKRVCKGDSIDRNFCLQVLTTPEAVAVKDPTQLGTLIMKLGAANGKATLDAYNEMIKKPDPPQTLKALNSCVEAYKYAIQSFKIVSTELVDDPMTANYDVSILAPEITNCDKALTDAKVEAPRLYDGNRFIKYYIAMGSQITSILEDQSKQNNY</sequence>
<dbReference type="AlphaFoldDB" id="A0A2P5W0P6"/>
<dbReference type="EMBL" id="KZ669751">
    <property type="protein sequence ID" value="PPR84656.1"/>
    <property type="molecule type" value="Genomic_DNA"/>
</dbReference>
<organism evidence="4 5">
    <name type="scientific">Gossypium barbadense</name>
    <name type="common">Sea Island cotton</name>
    <name type="synonym">Hibiscus barbadensis</name>
    <dbReference type="NCBI Taxonomy" id="3634"/>
    <lineage>
        <taxon>Eukaryota</taxon>
        <taxon>Viridiplantae</taxon>
        <taxon>Streptophyta</taxon>
        <taxon>Embryophyta</taxon>
        <taxon>Tracheophyta</taxon>
        <taxon>Spermatophyta</taxon>
        <taxon>Magnoliopsida</taxon>
        <taxon>eudicotyledons</taxon>
        <taxon>Gunneridae</taxon>
        <taxon>Pentapetalae</taxon>
        <taxon>rosids</taxon>
        <taxon>malvids</taxon>
        <taxon>Malvales</taxon>
        <taxon>Malvaceae</taxon>
        <taxon>Malvoideae</taxon>
        <taxon>Gossypium</taxon>
    </lineage>
</organism>
<evidence type="ECO:0000313" key="6">
    <source>
        <dbReference type="Proteomes" id="UP000327439"/>
    </source>
</evidence>
<keyword evidence="6" id="KW-1185">Reference proteome</keyword>
<dbReference type="NCBIfam" id="TIGR01614">
    <property type="entry name" value="PME_inhib"/>
    <property type="match status" value="1"/>
</dbReference>
<dbReference type="SMART" id="SM00856">
    <property type="entry name" value="PMEI"/>
    <property type="match status" value="1"/>
</dbReference>
<feature type="domain" description="Pectinesterase inhibitor" evidence="2">
    <location>
        <begin position="46"/>
        <end position="187"/>
    </location>
</feature>
<dbReference type="EMBL" id="CM018206">
    <property type="protein sequence ID" value="KAB2083370.1"/>
    <property type="molecule type" value="Genomic_DNA"/>
</dbReference>
<feature type="chain" id="PRO_5040582811" description="Pectinesterase inhibitor domain-containing protein" evidence="1">
    <location>
        <begin position="28"/>
        <end position="204"/>
    </location>
</feature>
<name>A0A2P5W0P6_GOSBA</name>
<accession>A0A2P5W0P6</accession>
<evidence type="ECO:0000259" key="2">
    <source>
        <dbReference type="SMART" id="SM00856"/>
    </source>
</evidence>
<dbReference type="OrthoDB" id="982528at2759"/>